<proteinExistence type="predicted"/>
<dbReference type="Proteomes" id="UP000215002">
    <property type="component" value="Chromosome"/>
</dbReference>
<accession>A0A223NR11</accession>
<reference evidence="3 4" key="1">
    <citation type="submission" date="2017-08" db="EMBL/GenBank/DDBJ databases">
        <title>Complete genome sequence of Mucilaginibacter sp. strain BJC16-A31.</title>
        <authorList>
            <consortium name="Henan University of Science and Technology"/>
            <person name="You X."/>
        </authorList>
    </citation>
    <scope>NUCLEOTIDE SEQUENCE [LARGE SCALE GENOMIC DNA]</scope>
    <source>
        <strain evidence="3 4">BJC16-A31</strain>
    </source>
</reference>
<dbReference type="SUPFAM" id="SSF55729">
    <property type="entry name" value="Acyl-CoA N-acyltransferases (Nat)"/>
    <property type="match status" value="1"/>
</dbReference>
<feature type="domain" description="N-acetyltransferase" evidence="2">
    <location>
        <begin position="7"/>
        <end position="152"/>
    </location>
</feature>
<evidence type="ECO:0000313" key="4">
    <source>
        <dbReference type="Proteomes" id="UP000215002"/>
    </source>
</evidence>
<evidence type="ECO:0000256" key="1">
    <source>
        <dbReference type="ARBA" id="ARBA00022679"/>
    </source>
</evidence>
<dbReference type="InterPro" id="IPR016181">
    <property type="entry name" value="Acyl_CoA_acyltransferase"/>
</dbReference>
<dbReference type="AlphaFoldDB" id="A0A223NR11"/>
<dbReference type="Pfam" id="PF00583">
    <property type="entry name" value="Acetyltransf_1"/>
    <property type="match status" value="1"/>
</dbReference>
<dbReference type="OrthoDB" id="9803233at2"/>
<gene>
    <name evidence="3" type="ORF">MuYL_0400</name>
</gene>
<dbReference type="Gene3D" id="3.40.630.30">
    <property type="match status" value="1"/>
</dbReference>
<evidence type="ECO:0000259" key="2">
    <source>
        <dbReference type="PROSITE" id="PS51186"/>
    </source>
</evidence>
<name>A0A223NR11_9SPHI</name>
<dbReference type="PANTHER" id="PTHR13947">
    <property type="entry name" value="GNAT FAMILY N-ACETYLTRANSFERASE"/>
    <property type="match status" value="1"/>
</dbReference>
<keyword evidence="1 3" id="KW-0808">Transferase</keyword>
<keyword evidence="4" id="KW-1185">Reference proteome</keyword>
<dbReference type="RefSeq" id="WP_094568917.1">
    <property type="nucleotide sequence ID" value="NZ_CP022743.1"/>
</dbReference>
<dbReference type="EMBL" id="CP022743">
    <property type="protein sequence ID" value="ASU32303.1"/>
    <property type="molecule type" value="Genomic_DNA"/>
</dbReference>
<protein>
    <submittedName>
        <fullName evidence="3">GNAT family N-acetyltransferase</fullName>
    </submittedName>
</protein>
<dbReference type="InterPro" id="IPR000182">
    <property type="entry name" value="GNAT_dom"/>
</dbReference>
<dbReference type="InterPro" id="IPR050769">
    <property type="entry name" value="NAT_camello-type"/>
</dbReference>
<dbReference type="KEGG" id="muc:MuYL_0400"/>
<evidence type="ECO:0000313" key="3">
    <source>
        <dbReference type="EMBL" id="ASU32303.1"/>
    </source>
</evidence>
<dbReference type="PROSITE" id="PS51186">
    <property type="entry name" value="GNAT"/>
    <property type="match status" value="1"/>
</dbReference>
<dbReference type="GO" id="GO:0008080">
    <property type="term" value="F:N-acetyltransferase activity"/>
    <property type="evidence" value="ECO:0007669"/>
    <property type="project" value="InterPro"/>
</dbReference>
<organism evidence="3 4">
    <name type="scientific">Mucilaginibacter xinganensis</name>
    <dbReference type="NCBI Taxonomy" id="1234841"/>
    <lineage>
        <taxon>Bacteria</taxon>
        <taxon>Pseudomonadati</taxon>
        <taxon>Bacteroidota</taxon>
        <taxon>Sphingobacteriia</taxon>
        <taxon>Sphingobacteriales</taxon>
        <taxon>Sphingobacteriaceae</taxon>
        <taxon>Mucilaginibacter</taxon>
    </lineage>
</organism>
<sequence length="152" mass="17219">MQNLTLKRTDSDDPDFRTLVISLDCDLELRYGAQQSFFNQFNKLDKIKNVVVAYWGNVAVGCGALRAYNDTEMEVKRMFVASEHRGKGIAKQLLNELEAWAVTLQFKKCILETGTNQPEAINLYLKCGYEITEAYGNYIGVENSICMSKVLT</sequence>
<dbReference type="CDD" id="cd04301">
    <property type="entry name" value="NAT_SF"/>
    <property type="match status" value="1"/>
</dbReference>
<dbReference type="PANTHER" id="PTHR13947:SF37">
    <property type="entry name" value="LD18367P"/>
    <property type="match status" value="1"/>
</dbReference>